<dbReference type="Proteomes" id="UP001433508">
    <property type="component" value="Unassembled WGS sequence"/>
</dbReference>
<proteinExistence type="predicted"/>
<name>A0ACC3SXR5_LIPKO</name>
<keyword evidence="2" id="KW-1185">Reference proteome</keyword>
<organism evidence="1 2">
    <name type="scientific">Lipomyces kononenkoae</name>
    <name type="common">Yeast</name>
    <dbReference type="NCBI Taxonomy" id="34357"/>
    <lineage>
        <taxon>Eukaryota</taxon>
        <taxon>Fungi</taxon>
        <taxon>Dikarya</taxon>
        <taxon>Ascomycota</taxon>
        <taxon>Saccharomycotina</taxon>
        <taxon>Lipomycetes</taxon>
        <taxon>Lipomycetales</taxon>
        <taxon>Lipomycetaceae</taxon>
        <taxon>Lipomyces</taxon>
    </lineage>
</organism>
<reference evidence="2" key="1">
    <citation type="journal article" date="2024" name="Front. Bioeng. Biotechnol.">
        <title>Genome-scale model development and genomic sequencing of the oleaginous clade Lipomyces.</title>
        <authorList>
            <person name="Czajka J.J."/>
            <person name="Han Y."/>
            <person name="Kim J."/>
            <person name="Mondo S.J."/>
            <person name="Hofstad B.A."/>
            <person name="Robles A."/>
            <person name="Haridas S."/>
            <person name="Riley R."/>
            <person name="LaButti K."/>
            <person name="Pangilinan J."/>
            <person name="Andreopoulos W."/>
            <person name="Lipzen A."/>
            <person name="Yan J."/>
            <person name="Wang M."/>
            <person name="Ng V."/>
            <person name="Grigoriev I.V."/>
            <person name="Spatafora J.W."/>
            <person name="Magnuson J.K."/>
            <person name="Baker S.E."/>
            <person name="Pomraning K.R."/>
        </authorList>
    </citation>
    <scope>NUCLEOTIDE SEQUENCE [LARGE SCALE GENOMIC DNA]</scope>
    <source>
        <strain evidence="2">CBS 7786</strain>
    </source>
</reference>
<dbReference type="EMBL" id="MU971395">
    <property type="protein sequence ID" value="KAK9236151.1"/>
    <property type="molecule type" value="Genomic_DNA"/>
</dbReference>
<protein>
    <submittedName>
        <fullName evidence="1">Uncharacterized protein</fullName>
    </submittedName>
</protein>
<evidence type="ECO:0000313" key="2">
    <source>
        <dbReference type="Proteomes" id="UP001433508"/>
    </source>
</evidence>
<sequence>MGLTKEQTEIIKATVPVVQEHGFQITKTFYGNMLRERPELNAVFNTTHQVTGHQARALAGSLYAYAANIENLEVLAPDVKLIAHKHASLFIRPEQYNIVGEYLLAAMKQVLGDACTPEILDAWGAAYWQLAHILIDEEDKLYRQSEDWKDWRQLRIAKKVPESEEITSFYLEPVDESPLPGFRPGQYISVRVLVPGLKYPQARQYSLSDSARPEYYRISVKKELGLDTAAPGAATHPGYVSNLLHSLEEGNALEVSHPFGDFFLLDDDNASPVVLLSAGVGLTPLISILNTLVSQKTSADQKIHFIHGARRASNRAFKDHVRSVAKAHPNLKVTFFASSPSSNEEQGVDYDHAGRVELQKLEKKDLFLDNKRTTYYVCGPEEFMVVMLRSLVDRGVDPSQIKMELFGTGGVRRDADLDDLQRKSKSKSDFFRIRLNPTVVAPSVLLATVAAGLGLALYGIHAKQPLWQSLSLWSIAGVAMATAVAPTVKSS</sequence>
<gene>
    <name evidence="1" type="ORF">V1525DRAFT_233273</name>
</gene>
<accession>A0ACC3SXR5</accession>
<comment type="caution">
    <text evidence="1">The sequence shown here is derived from an EMBL/GenBank/DDBJ whole genome shotgun (WGS) entry which is preliminary data.</text>
</comment>
<evidence type="ECO:0000313" key="1">
    <source>
        <dbReference type="EMBL" id="KAK9236151.1"/>
    </source>
</evidence>